<evidence type="ECO:0000313" key="1">
    <source>
        <dbReference type="EMBL" id="QJA88652.1"/>
    </source>
</evidence>
<accession>A0A6M3L477</accession>
<proteinExistence type="predicted"/>
<organism evidence="1">
    <name type="scientific">viral metagenome</name>
    <dbReference type="NCBI Taxonomy" id="1070528"/>
    <lineage>
        <taxon>unclassified sequences</taxon>
        <taxon>metagenomes</taxon>
        <taxon>organismal metagenomes</taxon>
    </lineage>
</organism>
<dbReference type="EMBL" id="MT142794">
    <property type="protein sequence ID" value="QJA88652.1"/>
    <property type="molecule type" value="Genomic_DNA"/>
</dbReference>
<protein>
    <submittedName>
        <fullName evidence="1">Uncharacterized protein</fullName>
    </submittedName>
</protein>
<name>A0A6M3L477_9ZZZZ</name>
<reference evidence="1" key="1">
    <citation type="submission" date="2020-03" db="EMBL/GenBank/DDBJ databases">
        <title>The deep terrestrial virosphere.</title>
        <authorList>
            <person name="Holmfeldt K."/>
            <person name="Nilsson E."/>
            <person name="Simone D."/>
            <person name="Lopez-Fernandez M."/>
            <person name="Wu X."/>
            <person name="de Brujin I."/>
            <person name="Lundin D."/>
            <person name="Andersson A."/>
            <person name="Bertilsson S."/>
            <person name="Dopson M."/>
        </authorList>
    </citation>
    <scope>NUCLEOTIDE SEQUENCE</scope>
    <source>
        <strain evidence="1">MM415B02716</strain>
    </source>
</reference>
<dbReference type="AlphaFoldDB" id="A0A6M3L477"/>
<sequence>MAKRESKVDKEVKRICGLVPDPYRCDVVRVGAVSTVRVLDANDELVGRFVLSASGLRVRAYDPAWRALVLSLGFEV</sequence>
<gene>
    <name evidence="1" type="ORF">MM415B02716_0012</name>
</gene>